<comment type="caution">
    <text evidence="1">The sequence shown here is derived from an EMBL/GenBank/DDBJ whole genome shotgun (WGS) entry which is preliminary data.</text>
</comment>
<dbReference type="RefSeq" id="WP_138448558.1">
    <property type="nucleotide sequence ID" value="NZ_JADLQD010000007.1"/>
</dbReference>
<evidence type="ECO:0000313" key="2">
    <source>
        <dbReference type="Proteomes" id="UP000306378"/>
    </source>
</evidence>
<gene>
    <name evidence="1" type="ORF">FEK34_15930</name>
</gene>
<name>A0A5R8NQ14_9NOCA</name>
<dbReference type="EMBL" id="VBUT01000005">
    <property type="protein sequence ID" value="TLF77776.1"/>
    <property type="molecule type" value="Genomic_DNA"/>
</dbReference>
<dbReference type="AlphaFoldDB" id="A0A5R8NQ14"/>
<reference evidence="1 2" key="1">
    <citation type="submission" date="2019-05" db="EMBL/GenBank/DDBJ databases">
        <title>Genomes sequences of two Nocardia cyriacigeorgica environmental isolates, type strains Nocardia asteroides ATCC 19247 and Nocardia cyriacigeorgica DSM 44484.</title>
        <authorList>
            <person name="Vautrin F."/>
            <person name="Bergeron E."/>
            <person name="Dubost A."/>
            <person name="Abrouk D."/>
            <person name="Rodriguez Nava V."/>
            <person name="Pujic P."/>
        </authorList>
    </citation>
    <scope>NUCLEOTIDE SEQUENCE [LARGE SCALE GENOMIC DNA]</scope>
    <source>
        <strain evidence="1 2">EML 446</strain>
    </source>
</reference>
<dbReference type="Proteomes" id="UP000306378">
    <property type="component" value="Unassembled WGS sequence"/>
</dbReference>
<organism evidence="1 2">
    <name type="scientific">Nocardia cyriacigeorgica</name>
    <dbReference type="NCBI Taxonomy" id="135487"/>
    <lineage>
        <taxon>Bacteria</taxon>
        <taxon>Bacillati</taxon>
        <taxon>Actinomycetota</taxon>
        <taxon>Actinomycetes</taxon>
        <taxon>Mycobacteriales</taxon>
        <taxon>Nocardiaceae</taxon>
        <taxon>Nocardia</taxon>
    </lineage>
</organism>
<accession>A0A5R8NQ14</accession>
<proteinExistence type="predicted"/>
<protein>
    <submittedName>
        <fullName evidence="1">Uncharacterized protein</fullName>
    </submittedName>
</protein>
<sequence length="196" mass="21724">MSPEQFWELDVVARLTLRGEELVNDKPEAYRIYQKYLRPDERQVMSFPDVNNLPNWSAQDYLNYYSIGLYLASIQEPTQEGINDGRKLFSIVADPRSPGFKKTSELIGNNPGVSNVYRAIPAGFKGDLGGRTEFMGHAISGLGGYLAYGEYVANGNRQYMLFVNLPGPSGTKHSLLMDIYTGNEPGFQSSVAALPG</sequence>
<evidence type="ECO:0000313" key="1">
    <source>
        <dbReference type="EMBL" id="TLF77776.1"/>
    </source>
</evidence>